<feature type="compositionally biased region" description="Basic residues" evidence="1">
    <location>
        <begin position="85"/>
        <end position="121"/>
    </location>
</feature>
<reference evidence="2" key="1">
    <citation type="submission" date="2020-07" db="EMBL/GenBank/DDBJ databases">
        <authorList>
            <person name="Lin J."/>
        </authorList>
    </citation>
    <scope>NUCLEOTIDE SEQUENCE</scope>
</reference>
<evidence type="ECO:0000256" key="1">
    <source>
        <dbReference type="SAM" id="MobiDB-lite"/>
    </source>
</evidence>
<accession>A0A6V7PKX4</accession>
<feature type="region of interest" description="Disordered" evidence="1">
    <location>
        <begin position="26"/>
        <end position="125"/>
    </location>
</feature>
<organism evidence="2">
    <name type="scientific">Ananas comosus var. bracteatus</name>
    <name type="common">red pineapple</name>
    <dbReference type="NCBI Taxonomy" id="296719"/>
    <lineage>
        <taxon>Eukaryota</taxon>
        <taxon>Viridiplantae</taxon>
        <taxon>Streptophyta</taxon>
        <taxon>Embryophyta</taxon>
        <taxon>Tracheophyta</taxon>
        <taxon>Spermatophyta</taxon>
        <taxon>Magnoliopsida</taxon>
        <taxon>Liliopsida</taxon>
        <taxon>Poales</taxon>
        <taxon>Bromeliaceae</taxon>
        <taxon>Bromelioideae</taxon>
        <taxon>Ananas</taxon>
    </lineage>
</organism>
<dbReference type="InterPro" id="IPR035513">
    <property type="entry name" value="Invertase/methylesterase_inhib"/>
</dbReference>
<evidence type="ECO:0000313" key="2">
    <source>
        <dbReference type="EMBL" id="CAD1831474.1"/>
    </source>
</evidence>
<name>A0A6V7PKX4_ANACO</name>
<protein>
    <submittedName>
        <fullName evidence="2">Uncharacterized protein</fullName>
    </submittedName>
</protein>
<gene>
    <name evidence="2" type="ORF">CB5_LOCUS14685</name>
</gene>
<dbReference type="Gene3D" id="3.40.50.2000">
    <property type="entry name" value="Glycogen Phosphorylase B"/>
    <property type="match status" value="1"/>
</dbReference>
<sequence>MVSHRRHWEVPCAAEAAARLLARGVLSSTPPPSAVASSASASSARTSSSRAASAAPPREGATPTAAPSSPDTAVVAAASSDCLRRTPHLRAPRRQHRRVRAQHPLRPHRHRQDPPRRRRHGPAPLRGRRAEALATLRDLSIAFKDRVVLLGVDDVDLFKGIGLEFPGIERLLEKRPELRGRALLVQIVQAFTETAHSPKFLGGLHDRLEALDDSNAANRALSPRFAAGTSDKVLDEMLKWSSDPMDPPWSSPSAAAPAAPASTSPPTRTSSKATSKTPTPILSSLWPRAASPSPAPSPDSPSPPGSRSPSPATYSAGRDAKFVNSELSTVGTFVDTCQDSFDEFPDVDGSPLANVQTNLSRLVSNSINLVAYKAA</sequence>
<dbReference type="AlphaFoldDB" id="A0A6V7PKX4"/>
<dbReference type="EMBL" id="LR862149">
    <property type="protein sequence ID" value="CAD1831474.1"/>
    <property type="molecule type" value="Genomic_DNA"/>
</dbReference>
<dbReference type="SUPFAM" id="SSF53756">
    <property type="entry name" value="UDP-Glycosyltransferase/glycogen phosphorylase"/>
    <property type="match status" value="1"/>
</dbReference>
<feature type="compositionally biased region" description="Pro residues" evidence="1">
    <location>
        <begin position="293"/>
        <end position="306"/>
    </location>
</feature>
<dbReference type="Gene3D" id="1.20.140.40">
    <property type="entry name" value="Invertase/pectin methylesterase inhibitor family protein"/>
    <property type="match status" value="1"/>
</dbReference>
<feature type="compositionally biased region" description="Low complexity" evidence="1">
    <location>
        <begin position="251"/>
        <end position="292"/>
    </location>
</feature>
<dbReference type="SUPFAM" id="SSF101148">
    <property type="entry name" value="Plant invertase/pectin methylesterase inhibitor"/>
    <property type="match status" value="1"/>
</dbReference>
<feature type="compositionally biased region" description="Low complexity" evidence="1">
    <location>
        <begin position="34"/>
        <end position="57"/>
    </location>
</feature>
<feature type="region of interest" description="Disordered" evidence="1">
    <location>
        <begin position="239"/>
        <end position="316"/>
    </location>
</feature>
<proteinExistence type="predicted"/>